<sequence length="311" mass="33627">MLLLLLLPLVALASKLRYNETFTREIALPFAAASYCDPDVLLNWTCAVCTHTGGAYPVTPISGRLGAHGYVAYARQWKMLVVSFKGVSTDDFKTWYNSLLHASLTPYTAHGAPTGAKVHEGFLEAYTSVSATVVNVTRNYLANPSLAIERVLITGHSMGAVMSTFVLLDVLPLLPATVSLTWQTFGAPRAGNPTFASFVNAFNVSGARVVHHRDLVAHAPWRDMGYHHVATEVYYNASKMHGNARVCDGSGEDPTCSDGLTWAESIDDHEYYFDMRVGELCTTAAARGATAGTPTAGRSPPRNLAQRSGRT</sequence>
<evidence type="ECO:0000259" key="2">
    <source>
        <dbReference type="Pfam" id="PF01764"/>
    </source>
</evidence>
<dbReference type="GO" id="GO:0006629">
    <property type="term" value="P:lipid metabolic process"/>
    <property type="evidence" value="ECO:0007669"/>
    <property type="project" value="InterPro"/>
</dbReference>
<dbReference type="InterPro" id="IPR051218">
    <property type="entry name" value="Sec_MonoDiacylglyc_Lipase"/>
</dbReference>
<gene>
    <name evidence="3" type="ORF">SSP0437_LOCUS5560</name>
</gene>
<feature type="region of interest" description="Disordered" evidence="1">
    <location>
        <begin position="289"/>
        <end position="311"/>
    </location>
</feature>
<reference evidence="3" key="1">
    <citation type="submission" date="2021-01" db="EMBL/GenBank/DDBJ databases">
        <authorList>
            <person name="Corre E."/>
            <person name="Pelletier E."/>
            <person name="Niang G."/>
            <person name="Scheremetjew M."/>
            <person name="Finn R."/>
            <person name="Kale V."/>
            <person name="Holt S."/>
            <person name="Cochrane G."/>
            <person name="Meng A."/>
            <person name="Brown T."/>
            <person name="Cohen L."/>
        </authorList>
    </citation>
    <scope>NUCLEOTIDE SEQUENCE</scope>
    <source>
        <strain evidence="3">ATCC 50979</strain>
    </source>
</reference>
<feature type="compositionally biased region" description="Low complexity" evidence="1">
    <location>
        <begin position="289"/>
        <end position="298"/>
    </location>
</feature>
<dbReference type="CDD" id="cd00519">
    <property type="entry name" value="Lipase_3"/>
    <property type="match status" value="1"/>
</dbReference>
<feature type="domain" description="Fungal lipase-type" evidence="2">
    <location>
        <begin position="81"/>
        <end position="222"/>
    </location>
</feature>
<dbReference type="PANTHER" id="PTHR45856">
    <property type="entry name" value="ALPHA/BETA-HYDROLASES SUPERFAMILY PROTEIN"/>
    <property type="match status" value="1"/>
</dbReference>
<name>A0A7S1YF81_9EUKA</name>
<evidence type="ECO:0000313" key="3">
    <source>
        <dbReference type="EMBL" id="CAD9295762.1"/>
    </source>
</evidence>
<dbReference type="AlphaFoldDB" id="A0A7S1YF81"/>
<dbReference type="Gene3D" id="3.40.50.1820">
    <property type="entry name" value="alpha/beta hydrolase"/>
    <property type="match status" value="1"/>
</dbReference>
<dbReference type="SUPFAM" id="SSF53474">
    <property type="entry name" value="alpha/beta-Hydrolases"/>
    <property type="match status" value="1"/>
</dbReference>
<protein>
    <recommendedName>
        <fullName evidence="2">Fungal lipase-type domain-containing protein</fullName>
    </recommendedName>
</protein>
<dbReference type="EMBL" id="HBGL01007204">
    <property type="protein sequence ID" value="CAD9295762.1"/>
    <property type="molecule type" value="Transcribed_RNA"/>
</dbReference>
<evidence type="ECO:0000256" key="1">
    <source>
        <dbReference type="SAM" id="MobiDB-lite"/>
    </source>
</evidence>
<proteinExistence type="predicted"/>
<organism evidence="3">
    <name type="scientific">Sexangularia sp. CB-2014</name>
    <dbReference type="NCBI Taxonomy" id="1486929"/>
    <lineage>
        <taxon>Eukaryota</taxon>
        <taxon>Amoebozoa</taxon>
        <taxon>Tubulinea</taxon>
        <taxon>Elardia</taxon>
        <taxon>Arcellinida</taxon>
        <taxon>Arcellinida incertae sedis</taxon>
        <taxon>Sexangularia</taxon>
    </lineage>
</organism>
<dbReference type="PANTHER" id="PTHR45856:SF11">
    <property type="entry name" value="FUNGAL LIPASE-LIKE DOMAIN-CONTAINING PROTEIN"/>
    <property type="match status" value="1"/>
</dbReference>
<dbReference type="InterPro" id="IPR029058">
    <property type="entry name" value="AB_hydrolase_fold"/>
</dbReference>
<dbReference type="InterPro" id="IPR002921">
    <property type="entry name" value="Fungal_lipase-type"/>
</dbReference>
<accession>A0A7S1YF81</accession>
<dbReference type="Pfam" id="PF01764">
    <property type="entry name" value="Lipase_3"/>
    <property type="match status" value="1"/>
</dbReference>